<dbReference type="AlphaFoldDB" id="A0A2A2AIS8"/>
<keyword evidence="3" id="KW-0378">Hydrolase</keyword>
<dbReference type="PANTHER" id="PTHR30015">
    <property type="entry name" value="MRR RESTRICTION SYSTEM PROTEIN"/>
    <property type="match status" value="1"/>
</dbReference>
<feature type="domain" description="Restriction system protein Mrr-like N-terminal" evidence="2">
    <location>
        <begin position="11"/>
        <end position="91"/>
    </location>
</feature>
<dbReference type="PANTHER" id="PTHR30015:SF7">
    <property type="entry name" value="TYPE IV METHYL-DIRECTED RESTRICTION ENZYME ECOKMRR"/>
    <property type="match status" value="1"/>
</dbReference>
<evidence type="ECO:0000259" key="2">
    <source>
        <dbReference type="Pfam" id="PF14338"/>
    </source>
</evidence>
<comment type="caution">
    <text evidence="3">The sequence shown here is derived from an EMBL/GenBank/DDBJ whole genome shotgun (WGS) entry which is preliminary data.</text>
</comment>
<dbReference type="Pfam" id="PF14338">
    <property type="entry name" value="Mrr_N"/>
    <property type="match status" value="1"/>
</dbReference>
<dbReference type="InterPro" id="IPR025745">
    <property type="entry name" value="Mrr-like_N_dom"/>
</dbReference>
<dbReference type="Proteomes" id="UP000218054">
    <property type="component" value="Unassembled WGS sequence"/>
</dbReference>
<protein>
    <submittedName>
        <fullName evidence="3">Restriction endonuclease</fullName>
    </submittedName>
</protein>
<dbReference type="GO" id="GO:0015666">
    <property type="term" value="F:restriction endodeoxyribonuclease activity"/>
    <property type="evidence" value="ECO:0007669"/>
    <property type="project" value="TreeGrafter"/>
</dbReference>
<keyword evidence="3" id="KW-0540">Nuclease</keyword>
<dbReference type="InterPro" id="IPR052906">
    <property type="entry name" value="Type_IV_Methyl-Rstrct_Enzyme"/>
</dbReference>
<dbReference type="Gene3D" id="3.40.1350.10">
    <property type="match status" value="1"/>
</dbReference>
<accession>A0A2A2AIS8</accession>
<keyword evidence="4" id="KW-1185">Reference proteome</keyword>
<keyword evidence="3" id="KW-0255">Endonuclease</keyword>
<evidence type="ECO:0000313" key="4">
    <source>
        <dbReference type="Proteomes" id="UP000218054"/>
    </source>
</evidence>
<dbReference type="SUPFAM" id="SSF52980">
    <property type="entry name" value="Restriction endonuclease-like"/>
    <property type="match status" value="1"/>
</dbReference>
<sequence>MAIPDTPTIKQALLTALADGQEHRMSDVVSALEQALALTAEDTSARYASSGELKFPNMVWWARYYLKQEGLLDSPKRGVVQITPKGKAALSAGQPLAPPNQQQQQDPQEALETVIAQLTERLRADVLERVKQMQPQHFERLVVDVLLAMGYGFDESSGRVTPYSRDGGVDGLVHEDKLGLSSIYIQAKRYTAQSVGRPEVQQFLGALTGAGANKGVFITSAEFSRDARDFVTRLQNQKVALIDGAQLARLMVEHGVGVSTVKTLAIQHVDSDYFDTGWDKA</sequence>
<dbReference type="GO" id="GO:0003677">
    <property type="term" value="F:DNA binding"/>
    <property type="evidence" value="ECO:0007669"/>
    <property type="project" value="InterPro"/>
</dbReference>
<proteinExistence type="predicted"/>
<evidence type="ECO:0000259" key="1">
    <source>
        <dbReference type="Pfam" id="PF04471"/>
    </source>
</evidence>
<reference evidence="3 4" key="1">
    <citation type="submission" date="2017-08" db="EMBL/GenBank/DDBJ databases">
        <title>WGS of Clinical strains of the CDC Group NO-1 linked to zoonotic infections in humans.</title>
        <authorList>
            <person name="Bernier A.-M."/>
            <person name="Bernard K."/>
        </authorList>
    </citation>
    <scope>NUCLEOTIDE SEQUENCE [LARGE SCALE GENOMIC DNA]</scope>
    <source>
        <strain evidence="3 4">NML00-0135</strain>
    </source>
</reference>
<dbReference type="Pfam" id="PF04471">
    <property type="entry name" value="Mrr_cat"/>
    <property type="match status" value="1"/>
</dbReference>
<feature type="domain" description="Restriction endonuclease type IV Mrr" evidence="1">
    <location>
        <begin position="131"/>
        <end position="251"/>
    </location>
</feature>
<dbReference type="RefSeq" id="WP_095538759.1">
    <property type="nucleotide sequence ID" value="NZ_NSJB01000001.1"/>
</dbReference>
<gene>
    <name evidence="3" type="ORF">CK625_03070</name>
</gene>
<dbReference type="EMBL" id="NSJB01000001">
    <property type="protein sequence ID" value="PAT38480.1"/>
    <property type="molecule type" value="Genomic_DNA"/>
</dbReference>
<dbReference type="InterPro" id="IPR007560">
    <property type="entry name" value="Restrct_endonuc_IV_Mrr"/>
</dbReference>
<name>A0A2A2AIS8_9BURK</name>
<dbReference type="InterPro" id="IPR011335">
    <property type="entry name" value="Restrct_endonuc-II-like"/>
</dbReference>
<evidence type="ECO:0000313" key="3">
    <source>
        <dbReference type="EMBL" id="PAT38480.1"/>
    </source>
</evidence>
<organism evidence="3 4">
    <name type="scientific">Vandammella animalimorsus</name>
    <dbReference type="NCBI Taxonomy" id="2029117"/>
    <lineage>
        <taxon>Bacteria</taxon>
        <taxon>Pseudomonadati</taxon>
        <taxon>Pseudomonadota</taxon>
        <taxon>Betaproteobacteria</taxon>
        <taxon>Burkholderiales</taxon>
        <taxon>Comamonadaceae</taxon>
        <taxon>Vandammella</taxon>
    </lineage>
</organism>
<dbReference type="InterPro" id="IPR011856">
    <property type="entry name" value="tRNA_endonuc-like_dom_sf"/>
</dbReference>
<dbReference type="GO" id="GO:0009307">
    <property type="term" value="P:DNA restriction-modification system"/>
    <property type="evidence" value="ECO:0007669"/>
    <property type="project" value="InterPro"/>
</dbReference>